<keyword evidence="2" id="KW-1185">Reference proteome</keyword>
<dbReference type="KEGG" id="oat:OAN307_c24860"/>
<sequence>MLSDECELVSTYHQIPEPAPSDIAVVTNVTSIARLLYLLHNRPDEDLKPRLRIGKFEPEFV</sequence>
<dbReference type="HOGENOM" id="CLU_2918126_0_0_5"/>
<name>M9R789_9RHOB</name>
<proteinExistence type="predicted"/>
<organism evidence="1 2">
    <name type="scientific">Octadecabacter antarcticus 307</name>
    <dbReference type="NCBI Taxonomy" id="391626"/>
    <lineage>
        <taxon>Bacteria</taxon>
        <taxon>Pseudomonadati</taxon>
        <taxon>Pseudomonadota</taxon>
        <taxon>Alphaproteobacteria</taxon>
        <taxon>Rhodobacterales</taxon>
        <taxon>Roseobacteraceae</taxon>
        <taxon>Octadecabacter</taxon>
    </lineage>
</organism>
<dbReference type="STRING" id="391626.OAN307_c24860"/>
<reference evidence="1 2" key="1">
    <citation type="journal article" date="2013" name="PLoS ONE">
        <title>Poles Apart: Arctic and Antarctic Octadecabacter strains Share High Genome Plasticity and a New Type of Xanthorhodopsin.</title>
        <authorList>
            <person name="Vollmers J."/>
            <person name="Voget S."/>
            <person name="Dietrich S."/>
            <person name="Gollnow K."/>
            <person name="Smits M."/>
            <person name="Meyer K."/>
            <person name="Brinkhoff T."/>
            <person name="Simon M."/>
            <person name="Daniel R."/>
        </authorList>
    </citation>
    <scope>NUCLEOTIDE SEQUENCE [LARGE SCALE GENOMIC DNA]</scope>
    <source>
        <strain evidence="1 2">307</strain>
    </source>
</reference>
<evidence type="ECO:0000313" key="2">
    <source>
        <dbReference type="Proteomes" id="UP000005307"/>
    </source>
</evidence>
<dbReference type="Proteomes" id="UP000005307">
    <property type="component" value="Chromosome"/>
</dbReference>
<gene>
    <name evidence="1" type="ORF">OAN307_c24860</name>
</gene>
<protein>
    <submittedName>
        <fullName evidence="1">Uncharacterized protein</fullName>
    </submittedName>
</protein>
<accession>M9R789</accession>
<evidence type="ECO:0000313" key="1">
    <source>
        <dbReference type="EMBL" id="AGI68092.1"/>
    </source>
</evidence>
<dbReference type="EMBL" id="CP003740">
    <property type="protein sequence ID" value="AGI68092.1"/>
    <property type="molecule type" value="Genomic_DNA"/>
</dbReference>
<dbReference type="AlphaFoldDB" id="M9R789"/>